<protein>
    <submittedName>
        <fullName evidence="1">Uncharacterized protein</fullName>
    </submittedName>
</protein>
<gene>
    <name evidence="1" type="ORF">HYN56_23890</name>
</gene>
<dbReference type="Proteomes" id="UP000245250">
    <property type="component" value="Chromosome"/>
</dbReference>
<dbReference type="AlphaFoldDB" id="A0A2S1YSQ5"/>
<reference evidence="1 2" key="1">
    <citation type="submission" date="2018-05" db="EMBL/GenBank/DDBJ databases">
        <title>Genome sequencing of Flavobacterium sp. HYN0056.</title>
        <authorList>
            <person name="Yi H."/>
            <person name="Baek C."/>
        </authorList>
    </citation>
    <scope>NUCLEOTIDE SEQUENCE [LARGE SCALE GENOMIC DNA]</scope>
    <source>
        <strain evidence="1 2">HYN0056</strain>
    </source>
</reference>
<evidence type="ECO:0000313" key="1">
    <source>
        <dbReference type="EMBL" id="AWK07106.1"/>
    </source>
</evidence>
<proteinExistence type="predicted"/>
<dbReference type="RefSeq" id="WP_109194498.1">
    <property type="nucleotide sequence ID" value="NZ_CP029255.1"/>
</dbReference>
<evidence type="ECO:0000313" key="2">
    <source>
        <dbReference type="Proteomes" id="UP000245250"/>
    </source>
</evidence>
<organism evidence="1 2">
    <name type="scientific">Flavobacterium crocinum</name>
    <dbReference type="NCBI Taxonomy" id="2183896"/>
    <lineage>
        <taxon>Bacteria</taxon>
        <taxon>Pseudomonadati</taxon>
        <taxon>Bacteroidota</taxon>
        <taxon>Flavobacteriia</taxon>
        <taxon>Flavobacteriales</taxon>
        <taxon>Flavobacteriaceae</taxon>
        <taxon>Flavobacterium</taxon>
    </lineage>
</organism>
<keyword evidence="2" id="KW-1185">Reference proteome</keyword>
<dbReference type="EMBL" id="CP029255">
    <property type="protein sequence ID" value="AWK07106.1"/>
    <property type="molecule type" value="Genomic_DNA"/>
</dbReference>
<accession>A0A2S1YSQ5</accession>
<name>A0A2S1YSQ5_9FLAO</name>
<dbReference type="KEGG" id="fcr:HYN56_23890"/>
<sequence>MKFIIVFVFLTQQFVFSQQKDIDFSPLNKETFQVRLNSVTYKFSVLASKYKNRYDLARDTILKEGNYIIKYDDFFTKFSINKAGKIDGKLDEKFIKRGETYTIKYIVTDGFVDKATLYDFKNSLIHDSDVYYCGDIIEIVRITASGEKIITIETLHTTEIRKYDKNGAFLDEEIWNKAGIGGPGK</sequence>
<dbReference type="OrthoDB" id="1353113at2"/>